<dbReference type="AlphaFoldDB" id="L8GVP0"/>
<dbReference type="GO" id="GO:0032301">
    <property type="term" value="C:MutSalpha complex"/>
    <property type="evidence" value="ECO:0007669"/>
    <property type="project" value="TreeGrafter"/>
</dbReference>
<dbReference type="GO" id="GO:0005524">
    <property type="term" value="F:ATP binding"/>
    <property type="evidence" value="ECO:0007669"/>
    <property type="project" value="UniProtKB-KW"/>
</dbReference>
<dbReference type="VEuPathDB" id="AmoebaDB:ACA1_089000"/>
<evidence type="ECO:0000256" key="6">
    <source>
        <dbReference type="RuleBase" id="RU003756"/>
    </source>
</evidence>
<dbReference type="InterPro" id="IPR016151">
    <property type="entry name" value="DNA_mismatch_repair_MutS_N"/>
</dbReference>
<feature type="compositionally biased region" description="Polar residues" evidence="7">
    <location>
        <begin position="195"/>
        <end position="207"/>
    </location>
</feature>
<keyword evidence="4" id="KW-0067">ATP-binding</keyword>
<dbReference type="GO" id="GO:0006298">
    <property type="term" value="P:mismatch repair"/>
    <property type="evidence" value="ECO:0007669"/>
    <property type="project" value="InterPro"/>
</dbReference>
<dbReference type="Gene3D" id="3.40.1170.10">
    <property type="entry name" value="DNA repair protein MutS, domain I"/>
    <property type="match status" value="1"/>
</dbReference>
<keyword evidence="2 6" id="KW-0547">Nucleotide-binding</keyword>
<organism evidence="9 10">
    <name type="scientific">Acanthamoeba castellanii (strain ATCC 30010 / Neff)</name>
    <dbReference type="NCBI Taxonomy" id="1257118"/>
    <lineage>
        <taxon>Eukaryota</taxon>
        <taxon>Amoebozoa</taxon>
        <taxon>Discosea</taxon>
        <taxon>Longamoebia</taxon>
        <taxon>Centramoebida</taxon>
        <taxon>Acanthamoebidae</taxon>
        <taxon>Acanthamoeba</taxon>
    </lineage>
</organism>
<sequence>MTAPFCPGHQQPARYLTVKKNGPNYGTSPSSSQGKESPAKPPSIGSYFTARALFPSHGDSGLSTTGAQPQASHMQEETEWTDAQYDEPAGEKEAAAPTTSSFFSTPVTPIRLPKRGRDISAVVAALSSPKKPSSAPSPSPVATSSSTSSTPSRSTQTSQTFLSTPDAFALSFEDDDIEEPEDNHSTPPGGMRQEVTANRKSTLSTLTPARPVSAAPRPSQQAQRPVPQQSLSSTPQPVGQGQSTVTTGRGEIARGDRHYTTTPTMASPRAAAADNGLKKGTLGRGVQLGARPKPKQLDDDEASGEEATTGEFGDTWSWLRNELDAERRPRTHPNYDPSTLFIPKSEFARLTPAQQQYWLIKSKNWDSLVFFRVGKFFELYNKDADLGNKLFDLKLVIKPTRGGSNMRQCGVPVPNLQIWLAKLVALGHKVVIVDETETSVGAKVRQRQGDGNWKKAVAKSRTDGLVDRQVKQVLTAGTIVDEGLMNDHRANYILSIKEDIIPDPESRTEEVTYGICFVDCTTSEFNLGQFVDDSERNQLETLLLRVKPSEILYEKTLQLIKRSVVCPLMSAREPFLGADATVEYVQQHNVFVGQNDADEHPAADDLSAWPPVLLEHHEAGASLALSALSGLLVYFHELKLDHLALARKFNHYTPAGSNELDHLVLDGKTLTNLEIFENNFDKGVAGTLLNVMDHCVTPFGKRLFKRWIAKPLRRVEDIEDRLNAVEDLNERPELRDALWEQLKSLPDLERAISRIHAGRATTLQFISVLEAFYQIWETWNNHFKEEVFTQFKSKHLQSIVIIGIPDYSEVLGYFCDAFDWQVAKERKQITPNPGVDLGYDEVRDNIADLEQQLEEYLDQQRKRFGVSMHYTTSEKKDYLIEVPVGEAEGVDFPKNEFVERKGTKAVIRLQATRVAGLVPKIEEAKDALDSYLAGVLTQYLATFGQHFAVWSAAVTCVAELDCLLSLAKTSAFGGDPMCRPTFVVDVPEGTTPVLEVEELRHPCITPRVADTFIPNDIRIGGPHAPVVLLTGPNMGGKSTLLRQACISVIMAQMGCYVPASICRLTPVDRIFTRIGANDNIMAGQSTFMVELQETANILKNATAHSLVIMDELGRGTSTFDGYGIAYGVLDDLSRRLKCRSLFSTHYHLLTKEFEGNREIALFHMGCLANKETNVARAAGVMESVVRRAEAIATRFEENPSLDNFALIVGEDEGDENADDEENGPSLAGPLQPEEVAALREVQGTELNFIGFGKLLGLWSDLAHNQG</sequence>
<dbReference type="SMART" id="SM00534">
    <property type="entry name" value="MUTSac"/>
    <property type="match status" value="1"/>
</dbReference>
<dbReference type="GO" id="GO:0030983">
    <property type="term" value="F:mismatched DNA binding"/>
    <property type="evidence" value="ECO:0007669"/>
    <property type="project" value="InterPro"/>
</dbReference>
<dbReference type="InterPro" id="IPR007860">
    <property type="entry name" value="DNA_mmatch_repair_MutS_con_dom"/>
</dbReference>
<comment type="similarity">
    <text evidence="1 6">Belongs to the DNA mismatch repair MutS family.</text>
</comment>
<evidence type="ECO:0000256" key="5">
    <source>
        <dbReference type="ARBA" id="ARBA00023125"/>
    </source>
</evidence>
<keyword evidence="3 6" id="KW-0227">DNA damage</keyword>
<dbReference type="InterPro" id="IPR007696">
    <property type="entry name" value="DNA_mismatch_repair_MutS_core"/>
</dbReference>
<evidence type="ECO:0000259" key="8">
    <source>
        <dbReference type="PROSITE" id="PS00486"/>
    </source>
</evidence>
<evidence type="ECO:0000256" key="1">
    <source>
        <dbReference type="ARBA" id="ARBA00006271"/>
    </source>
</evidence>
<dbReference type="InterPro" id="IPR036678">
    <property type="entry name" value="MutS_con_dom_sf"/>
</dbReference>
<dbReference type="SUPFAM" id="SSF52540">
    <property type="entry name" value="P-loop containing nucleoside triphosphate hydrolases"/>
    <property type="match status" value="1"/>
</dbReference>
<dbReference type="PANTHER" id="PTHR11361:SF148">
    <property type="entry name" value="DNA MISMATCH REPAIR PROTEIN MSH6"/>
    <property type="match status" value="1"/>
</dbReference>
<feature type="compositionally biased region" description="Polar residues" evidence="7">
    <location>
        <begin position="220"/>
        <end position="247"/>
    </location>
</feature>
<reference evidence="9 10" key="1">
    <citation type="journal article" date="2013" name="Genome Biol.">
        <title>Genome of Acanthamoeba castellanii highlights extensive lateral gene transfer and early evolution of tyrosine kinase signaling.</title>
        <authorList>
            <person name="Clarke M."/>
            <person name="Lohan A.J."/>
            <person name="Liu B."/>
            <person name="Lagkouvardos I."/>
            <person name="Roy S."/>
            <person name="Zafar N."/>
            <person name="Bertelli C."/>
            <person name="Schilde C."/>
            <person name="Kianianmomeni A."/>
            <person name="Burglin T.R."/>
            <person name="Frech C."/>
            <person name="Turcotte B."/>
            <person name="Kopec K.O."/>
            <person name="Synnott J.M."/>
            <person name="Choo C."/>
            <person name="Paponov I."/>
            <person name="Finkler A."/>
            <person name="Soon Heng Tan C."/>
            <person name="Hutchins A.P."/>
            <person name="Weinmeier T."/>
            <person name="Rattei T."/>
            <person name="Chu J.S."/>
            <person name="Gimenez G."/>
            <person name="Irimia M."/>
            <person name="Rigden D.J."/>
            <person name="Fitzpatrick D.A."/>
            <person name="Lorenzo-Morales J."/>
            <person name="Bateman A."/>
            <person name="Chiu C.H."/>
            <person name="Tang P."/>
            <person name="Hegemann P."/>
            <person name="Fromm H."/>
            <person name="Raoult D."/>
            <person name="Greub G."/>
            <person name="Miranda-Saavedra D."/>
            <person name="Chen N."/>
            <person name="Nash P."/>
            <person name="Ginger M.L."/>
            <person name="Horn M."/>
            <person name="Schaap P."/>
            <person name="Caler L."/>
            <person name="Loftus B."/>
        </authorList>
    </citation>
    <scope>NUCLEOTIDE SEQUENCE [LARGE SCALE GENOMIC DNA]</scope>
    <source>
        <strain evidence="9 10">Neff</strain>
    </source>
</reference>
<feature type="region of interest" description="Disordered" evidence="7">
    <location>
        <begin position="1"/>
        <end position="313"/>
    </location>
</feature>
<feature type="compositionally biased region" description="Low complexity" evidence="7">
    <location>
        <begin position="95"/>
        <end position="106"/>
    </location>
</feature>
<feature type="compositionally biased region" description="Polar residues" evidence="7">
    <location>
        <begin position="61"/>
        <end position="73"/>
    </location>
</feature>
<evidence type="ECO:0000256" key="7">
    <source>
        <dbReference type="SAM" id="MobiDB-lite"/>
    </source>
</evidence>
<dbReference type="OMA" id="EWSEVIH"/>
<comment type="function">
    <text evidence="6">Component of the post-replicative DNA mismatch repair system (MMR).</text>
</comment>
<dbReference type="Pfam" id="PF00488">
    <property type="entry name" value="MutS_V"/>
    <property type="match status" value="1"/>
</dbReference>
<dbReference type="STRING" id="1257118.L8GVP0"/>
<feature type="compositionally biased region" description="Low complexity" evidence="7">
    <location>
        <begin position="127"/>
        <end position="160"/>
    </location>
</feature>
<dbReference type="InterPro" id="IPR007695">
    <property type="entry name" value="DNA_mismatch_repair_MutS-lik_N"/>
</dbReference>
<dbReference type="KEGG" id="acan:ACA1_089000"/>
<dbReference type="GeneID" id="14917436"/>
<protein>
    <submittedName>
        <fullName evidence="9">MutS domain containing protein</fullName>
    </submittedName>
</protein>
<proteinExistence type="inferred from homology"/>
<dbReference type="Pfam" id="PF05190">
    <property type="entry name" value="MutS_IV"/>
    <property type="match status" value="1"/>
</dbReference>
<evidence type="ECO:0000256" key="4">
    <source>
        <dbReference type="ARBA" id="ARBA00022840"/>
    </source>
</evidence>
<dbReference type="Gene3D" id="3.40.50.300">
    <property type="entry name" value="P-loop containing nucleotide triphosphate hydrolases"/>
    <property type="match status" value="1"/>
</dbReference>
<keyword evidence="5 6" id="KW-0238">DNA-binding</keyword>
<dbReference type="InterPro" id="IPR000432">
    <property type="entry name" value="DNA_mismatch_repair_MutS_C"/>
</dbReference>
<feature type="compositionally biased region" description="Low complexity" evidence="7">
    <location>
        <begin position="208"/>
        <end position="219"/>
    </location>
</feature>
<dbReference type="Pfam" id="PF05192">
    <property type="entry name" value="MutS_III"/>
    <property type="match status" value="1"/>
</dbReference>
<evidence type="ECO:0000313" key="10">
    <source>
        <dbReference type="Proteomes" id="UP000011083"/>
    </source>
</evidence>
<evidence type="ECO:0000256" key="3">
    <source>
        <dbReference type="ARBA" id="ARBA00022763"/>
    </source>
</evidence>
<dbReference type="InterPro" id="IPR036187">
    <property type="entry name" value="DNA_mismatch_repair_MutS_sf"/>
</dbReference>
<dbReference type="GO" id="GO:0140664">
    <property type="term" value="F:ATP-dependent DNA damage sensor activity"/>
    <property type="evidence" value="ECO:0007669"/>
    <property type="project" value="InterPro"/>
</dbReference>
<name>L8GVP0_ACACF</name>
<dbReference type="Gene3D" id="1.10.1420.10">
    <property type="match status" value="2"/>
</dbReference>
<feature type="compositionally biased region" description="Acidic residues" evidence="7">
    <location>
        <begin position="172"/>
        <end position="181"/>
    </location>
</feature>
<dbReference type="Pfam" id="PF05188">
    <property type="entry name" value="MutS_II"/>
    <property type="match status" value="1"/>
</dbReference>
<dbReference type="Proteomes" id="UP000011083">
    <property type="component" value="Unassembled WGS sequence"/>
</dbReference>
<evidence type="ECO:0000313" key="9">
    <source>
        <dbReference type="EMBL" id="ELR16653.1"/>
    </source>
</evidence>
<feature type="compositionally biased region" description="Polar residues" evidence="7">
    <location>
        <begin position="24"/>
        <end position="35"/>
    </location>
</feature>
<keyword evidence="10" id="KW-1185">Reference proteome</keyword>
<dbReference type="SMART" id="SM00533">
    <property type="entry name" value="MUTSd"/>
    <property type="match status" value="1"/>
</dbReference>
<dbReference type="InterPro" id="IPR007861">
    <property type="entry name" value="DNA_mismatch_repair_MutS_clamp"/>
</dbReference>
<feature type="domain" description="DNA mismatch repair proteins mutS family" evidence="8">
    <location>
        <begin position="1105"/>
        <end position="1121"/>
    </location>
</feature>
<dbReference type="RefSeq" id="XP_004338666.1">
    <property type="nucleotide sequence ID" value="XM_004338618.1"/>
</dbReference>
<gene>
    <name evidence="9" type="ORF">ACA1_089000</name>
</gene>
<dbReference type="OrthoDB" id="10252754at2759"/>
<dbReference type="PANTHER" id="PTHR11361">
    <property type="entry name" value="DNA MISMATCH REPAIR PROTEIN MUTS FAMILY MEMBER"/>
    <property type="match status" value="1"/>
</dbReference>
<dbReference type="PROSITE" id="PS00486">
    <property type="entry name" value="DNA_MISMATCH_REPAIR_2"/>
    <property type="match status" value="1"/>
</dbReference>
<dbReference type="EMBL" id="KB007985">
    <property type="protein sequence ID" value="ELR16653.1"/>
    <property type="molecule type" value="Genomic_DNA"/>
</dbReference>
<dbReference type="InterPro" id="IPR027417">
    <property type="entry name" value="P-loop_NTPase"/>
</dbReference>
<keyword evidence="6" id="KW-0234">DNA repair</keyword>
<dbReference type="InterPro" id="IPR045076">
    <property type="entry name" value="MutS"/>
</dbReference>
<evidence type="ECO:0000256" key="2">
    <source>
        <dbReference type="ARBA" id="ARBA00022741"/>
    </source>
</evidence>
<dbReference type="Gene3D" id="3.30.420.110">
    <property type="entry name" value="MutS, connector domain"/>
    <property type="match status" value="1"/>
</dbReference>
<dbReference type="NCBIfam" id="NF003810">
    <property type="entry name" value="PRK05399.1"/>
    <property type="match status" value="1"/>
</dbReference>
<dbReference type="SUPFAM" id="SSF48334">
    <property type="entry name" value="DNA repair protein MutS, domain III"/>
    <property type="match status" value="1"/>
</dbReference>
<dbReference type="SUPFAM" id="SSF55271">
    <property type="entry name" value="DNA repair protein MutS, domain I"/>
    <property type="match status" value="1"/>
</dbReference>
<dbReference type="Pfam" id="PF01624">
    <property type="entry name" value="MutS_I"/>
    <property type="match status" value="1"/>
</dbReference>
<dbReference type="SUPFAM" id="SSF53150">
    <property type="entry name" value="DNA repair protein MutS, domain II"/>
    <property type="match status" value="1"/>
</dbReference>
<accession>L8GVP0</accession>